<dbReference type="Pfam" id="PF13602">
    <property type="entry name" value="ADH_zinc_N_2"/>
    <property type="match status" value="1"/>
</dbReference>
<organism evidence="2 3">
    <name type="scientific">Polarella glacialis</name>
    <name type="common">Dinoflagellate</name>
    <dbReference type="NCBI Taxonomy" id="89957"/>
    <lineage>
        <taxon>Eukaryota</taxon>
        <taxon>Sar</taxon>
        <taxon>Alveolata</taxon>
        <taxon>Dinophyceae</taxon>
        <taxon>Suessiales</taxon>
        <taxon>Suessiaceae</taxon>
        <taxon>Polarella</taxon>
    </lineage>
</organism>
<dbReference type="PANTHER" id="PTHR43677:SF4">
    <property type="entry name" value="QUINONE OXIDOREDUCTASE-LIKE PROTEIN 2"/>
    <property type="match status" value="1"/>
</dbReference>
<dbReference type="EMBL" id="CAJNNW010031820">
    <property type="protein sequence ID" value="CAE8709249.1"/>
    <property type="molecule type" value="Genomic_DNA"/>
</dbReference>
<dbReference type="PANTHER" id="PTHR43677">
    <property type="entry name" value="SHORT-CHAIN DEHYDROGENASE/REDUCTASE"/>
    <property type="match status" value="1"/>
</dbReference>
<accession>A0A813KJM3</accession>
<dbReference type="SUPFAM" id="SSF50129">
    <property type="entry name" value="GroES-like"/>
    <property type="match status" value="1"/>
</dbReference>
<evidence type="ECO:0000313" key="2">
    <source>
        <dbReference type="EMBL" id="CAE8709249.1"/>
    </source>
</evidence>
<gene>
    <name evidence="2" type="ORF">PGLA2088_LOCUS35351</name>
</gene>
<evidence type="ECO:0000259" key="1">
    <source>
        <dbReference type="SMART" id="SM00829"/>
    </source>
</evidence>
<sequence length="492" mass="52499">MLKFSGQLPNQSSKPLRVTHSGVAANSLSEWSGFRRVLLGKGPPGLGSVTGGLAVLSCTAALAKSLRLQRHWRRSSRLKPLRAGAERKAQAQPKELPMTPACIRKAWVFPPGAGDIAALALREEAIEDPVLGEVRVQVQAIGLNFADVFTGLALYGPIASGEVGSEAGGFVPGLEFSGVVTSIGIDDRYPTVKRAHGGQLCELTPEVWKLARKAATGFKVGDRVMGVLRFGAYASIVNAPAHQIRHIPDSWSFEEGAAFLVQTMTPSYALHELGAMRPGHTVLVQSAAGGCGLQAIEICLKLGVKVVGTVGSASKVPVLLERFPSLKPEQFIVRGSGRDFEAQLRAALLAVGSPHGFDIVLDAVLGDFFQPGFACLAPGGRHVVYGAASMTPQQDSLGVLGWAKLGWQWLQRPWVDPLSLPGVNKSVMGFNLIHCFNNAELLSVLLEDLLNLNLPAPRVGHTFRFEDAVDALRTFKTGMTTGKVVLKIEDST</sequence>
<feature type="domain" description="Enoyl reductase (ER)" evidence="1">
    <location>
        <begin position="114"/>
        <end position="486"/>
    </location>
</feature>
<dbReference type="GO" id="GO:0005739">
    <property type="term" value="C:mitochondrion"/>
    <property type="evidence" value="ECO:0007669"/>
    <property type="project" value="TreeGrafter"/>
</dbReference>
<comment type="caution">
    <text evidence="2">The sequence shown here is derived from an EMBL/GenBank/DDBJ whole genome shotgun (WGS) entry which is preliminary data.</text>
</comment>
<proteinExistence type="predicted"/>
<dbReference type="SUPFAM" id="SSF51735">
    <property type="entry name" value="NAD(P)-binding Rossmann-fold domains"/>
    <property type="match status" value="1"/>
</dbReference>
<protein>
    <recommendedName>
        <fullName evidence="1">Enoyl reductase (ER) domain-containing protein</fullName>
    </recommendedName>
</protein>
<dbReference type="InterPro" id="IPR036291">
    <property type="entry name" value="NAD(P)-bd_dom_sf"/>
</dbReference>
<dbReference type="InterPro" id="IPR051397">
    <property type="entry name" value="Zn-ADH-like_protein"/>
</dbReference>
<reference evidence="2" key="1">
    <citation type="submission" date="2021-02" db="EMBL/GenBank/DDBJ databases">
        <authorList>
            <person name="Dougan E. K."/>
            <person name="Rhodes N."/>
            <person name="Thang M."/>
            <person name="Chan C."/>
        </authorList>
    </citation>
    <scope>NUCLEOTIDE SEQUENCE</scope>
</reference>
<dbReference type="AlphaFoldDB" id="A0A813KJM3"/>
<evidence type="ECO:0000313" key="3">
    <source>
        <dbReference type="Proteomes" id="UP000626109"/>
    </source>
</evidence>
<dbReference type="Gene3D" id="3.90.180.10">
    <property type="entry name" value="Medium-chain alcohol dehydrogenases, catalytic domain"/>
    <property type="match status" value="1"/>
</dbReference>
<dbReference type="InterPro" id="IPR020843">
    <property type="entry name" value="ER"/>
</dbReference>
<dbReference type="Proteomes" id="UP000626109">
    <property type="component" value="Unassembled WGS sequence"/>
</dbReference>
<dbReference type="InterPro" id="IPR013154">
    <property type="entry name" value="ADH-like_N"/>
</dbReference>
<dbReference type="InterPro" id="IPR011032">
    <property type="entry name" value="GroES-like_sf"/>
</dbReference>
<dbReference type="Pfam" id="PF08240">
    <property type="entry name" value="ADH_N"/>
    <property type="match status" value="1"/>
</dbReference>
<dbReference type="SMART" id="SM00829">
    <property type="entry name" value="PKS_ER"/>
    <property type="match status" value="1"/>
</dbReference>
<name>A0A813KJM3_POLGL</name>
<dbReference type="GO" id="GO:0016491">
    <property type="term" value="F:oxidoreductase activity"/>
    <property type="evidence" value="ECO:0007669"/>
    <property type="project" value="InterPro"/>
</dbReference>